<name>A0A8J3WA64_PLARO</name>
<organism evidence="1 2">
    <name type="scientific">Planobispora rosea</name>
    <dbReference type="NCBI Taxonomy" id="35762"/>
    <lineage>
        <taxon>Bacteria</taxon>
        <taxon>Bacillati</taxon>
        <taxon>Actinomycetota</taxon>
        <taxon>Actinomycetes</taxon>
        <taxon>Streptosporangiales</taxon>
        <taxon>Streptosporangiaceae</taxon>
        <taxon>Planobispora</taxon>
    </lineage>
</organism>
<keyword evidence="2" id="KW-1185">Reference proteome</keyword>
<dbReference type="Proteomes" id="UP000655044">
    <property type="component" value="Unassembled WGS sequence"/>
</dbReference>
<evidence type="ECO:0000313" key="2">
    <source>
        <dbReference type="Proteomes" id="UP000655044"/>
    </source>
</evidence>
<evidence type="ECO:0000313" key="1">
    <source>
        <dbReference type="EMBL" id="GIH81755.1"/>
    </source>
</evidence>
<gene>
    <name evidence="1" type="ORF">Pro02_01630</name>
</gene>
<accession>A0A8J3WA64</accession>
<sequence length="112" mass="12680">MTTIRWVTPAHVHTYTHTMSENAFEVPLNEVDGHLPDVIAAATERRTIAYLTDQGHRVAAIVPTEEAWYWTPGWQAAEAEADADFREGRTRVFDTMDDMFAEIDVVRGEDMG</sequence>
<proteinExistence type="predicted"/>
<dbReference type="AlphaFoldDB" id="A0A8J3WA64"/>
<reference evidence="1" key="1">
    <citation type="submission" date="2021-01" db="EMBL/GenBank/DDBJ databases">
        <title>Whole genome shotgun sequence of Planobispora rosea NBRC 15558.</title>
        <authorList>
            <person name="Komaki H."/>
            <person name="Tamura T."/>
        </authorList>
    </citation>
    <scope>NUCLEOTIDE SEQUENCE</scope>
    <source>
        <strain evidence="1">NBRC 15558</strain>
    </source>
</reference>
<protein>
    <submittedName>
        <fullName evidence="1">Uncharacterized protein</fullName>
    </submittedName>
</protein>
<comment type="caution">
    <text evidence="1">The sequence shown here is derived from an EMBL/GenBank/DDBJ whole genome shotgun (WGS) entry which is preliminary data.</text>
</comment>
<dbReference type="EMBL" id="BOOI01000001">
    <property type="protein sequence ID" value="GIH81755.1"/>
    <property type="molecule type" value="Genomic_DNA"/>
</dbReference>